<accession>A0A1V8MAQ5</accession>
<sequence length="583" mass="66339">MPTDFLSILENHPCTCSVESITEKVQGQISTSPQKFRLLAKYKDHDWKLIILIYPSFPLHLPTIVIENVEEYPAMGHINWHGDLCYKDKQGLVVNYKQPDEVLTACIYEALRSLHENLTDPNKNELQNDFESYWESLPSNGFKTTCIVTPKDTAQELIAYRDTKNERKIKSSSCLAIIEQDHNINQYYHPLYVLKDKRKDKSIYIPLEKTITPPPPKQLWKASDIFNVFEKSTRNEVKVVAKEILEEHKWSNYFTLIFSHPKPNLSYCVWGVEFHRKDTAKHPLLDPKDDWEVSPMQLRNHNKEYLLERCGTSISLDKKKVAIVGCGSVGGGIALQLAKAGVGELHLIDFDKMEIENIYRHVLGGTAINVSTGGHYKNDMLKWEIETNFPYTKINSFQNDLSTFASVKEIFNYFDVIVVATGDFTSELYFNTVHKKTTELTPVIYAWQDGFGVGGHSITVVNDESAGCLECLYTQSFGFEPHAKTSFIKYGQTISKHLGGCSGVFTPFSFLDASQTALLATRMTLEALQGKAKNEIRSWKGSDDQLKAEGYSASNWYKKSPDHFIQDQENYIATNCQVCGKNN</sequence>
<comment type="caution">
    <text evidence="3">The sequence shown here is derived from an EMBL/GenBank/DDBJ whole genome shotgun (WGS) entry which is preliminary data.</text>
</comment>
<dbReference type="Pfam" id="PF00899">
    <property type="entry name" value="ThiF"/>
    <property type="match status" value="1"/>
</dbReference>
<evidence type="ECO:0000313" key="3">
    <source>
        <dbReference type="EMBL" id="OQK18617.1"/>
    </source>
</evidence>
<evidence type="ECO:0000259" key="2">
    <source>
        <dbReference type="Pfam" id="PF14461"/>
    </source>
</evidence>
<gene>
    <name evidence="3" type="ORF">AU255_12635</name>
</gene>
<dbReference type="CDD" id="cd01483">
    <property type="entry name" value="E1_enzyme_family"/>
    <property type="match status" value="1"/>
</dbReference>
<evidence type="ECO:0000313" key="4">
    <source>
        <dbReference type="Proteomes" id="UP000191980"/>
    </source>
</evidence>
<dbReference type="SUPFAM" id="SSF69572">
    <property type="entry name" value="Activating enzymes of the ubiquitin-like proteins"/>
    <property type="match status" value="1"/>
</dbReference>
<dbReference type="InterPro" id="IPR000594">
    <property type="entry name" value="ThiF_NAD_FAD-bd"/>
</dbReference>
<dbReference type="GO" id="GO:0008641">
    <property type="term" value="F:ubiquitin-like modifier activating enzyme activity"/>
    <property type="evidence" value="ECO:0007669"/>
    <property type="project" value="InterPro"/>
</dbReference>
<dbReference type="GO" id="GO:0061504">
    <property type="term" value="P:cyclic threonylcarbamoyladenosine biosynthetic process"/>
    <property type="evidence" value="ECO:0007669"/>
    <property type="project" value="TreeGrafter"/>
</dbReference>
<proteinExistence type="predicted"/>
<protein>
    <submittedName>
        <fullName evidence="3">Uncharacterized protein</fullName>
    </submittedName>
</protein>
<reference evidence="3 4" key="1">
    <citation type="submission" date="2015-12" db="EMBL/GenBank/DDBJ databases">
        <authorList>
            <person name="Shamseldin A."/>
            <person name="Moawad H."/>
            <person name="Abd El-Rahim W.M."/>
            <person name="Sadowsky M.J."/>
        </authorList>
    </citation>
    <scope>NUCLEOTIDE SEQUENCE [LARGE SCALE GENOMIC DNA]</scope>
    <source>
        <strain evidence="3 4">WF1</strain>
    </source>
</reference>
<dbReference type="Gene3D" id="3.40.50.720">
    <property type="entry name" value="NAD(P)-binding Rossmann-like Domain"/>
    <property type="match status" value="1"/>
</dbReference>
<feature type="domain" description="Prokaryotic E2 family B" evidence="2">
    <location>
        <begin position="44"/>
        <end position="137"/>
    </location>
</feature>
<dbReference type="Pfam" id="PF14461">
    <property type="entry name" value="Prok-E2_B"/>
    <property type="match status" value="1"/>
</dbReference>
<feature type="domain" description="THIF-type NAD/FAD binding fold" evidence="1">
    <location>
        <begin position="316"/>
        <end position="484"/>
    </location>
</feature>
<dbReference type="RefSeq" id="WP_080523215.1">
    <property type="nucleotide sequence ID" value="NZ_LPUF01000001.1"/>
</dbReference>
<dbReference type="InterPro" id="IPR045886">
    <property type="entry name" value="ThiF/MoeB/HesA"/>
</dbReference>
<evidence type="ECO:0000259" key="1">
    <source>
        <dbReference type="Pfam" id="PF00899"/>
    </source>
</evidence>
<dbReference type="OrthoDB" id="272552at2"/>
<organism evidence="3 4">
    <name type="scientific">Methyloprofundus sedimenti</name>
    <dbReference type="NCBI Taxonomy" id="1420851"/>
    <lineage>
        <taxon>Bacteria</taxon>
        <taxon>Pseudomonadati</taxon>
        <taxon>Pseudomonadota</taxon>
        <taxon>Gammaproteobacteria</taxon>
        <taxon>Methylococcales</taxon>
        <taxon>Methylococcaceae</taxon>
        <taxon>Methyloprofundus</taxon>
    </lineage>
</organism>
<name>A0A1V8MAQ5_9GAMM</name>
<dbReference type="PANTHER" id="PTHR43267:SF1">
    <property type="entry name" value="TRNA THREONYLCARBAMOYLADENOSINE DEHYDRATASE"/>
    <property type="match status" value="1"/>
</dbReference>
<dbReference type="InterPro" id="IPR032701">
    <property type="entry name" value="Prok-E2_B_dom"/>
</dbReference>
<dbReference type="STRING" id="1420851.AU255_12635"/>
<dbReference type="InterPro" id="IPR035985">
    <property type="entry name" value="Ubiquitin-activating_enz"/>
</dbReference>
<dbReference type="GO" id="GO:0061503">
    <property type="term" value="F:tRNA threonylcarbamoyladenosine dehydratase"/>
    <property type="evidence" value="ECO:0007669"/>
    <property type="project" value="TreeGrafter"/>
</dbReference>
<dbReference type="AlphaFoldDB" id="A0A1V8MAQ5"/>
<dbReference type="PANTHER" id="PTHR43267">
    <property type="entry name" value="TRNA THREONYLCARBAMOYLADENOSINE DEHYDRATASE"/>
    <property type="match status" value="1"/>
</dbReference>
<dbReference type="Proteomes" id="UP000191980">
    <property type="component" value="Unassembled WGS sequence"/>
</dbReference>
<keyword evidence="4" id="KW-1185">Reference proteome</keyword>
<dbReference type="EMBL" id="LPUF01000001">
    <property type="protein sequence ID" value="OQK18617.1"/>
    <property type="molecule type" value="Genomic_DNA"/>
</dbReference>